<dbReference type="Proteomes" id="UP001501231">
    <property type="component" value="Unassembled WGS sequence"/>
</dbReference>
<accession>A0ABP5XEK1</accession>
<comment type="caution">
    <text evidence="1">The sequence shown here is derived from an EMBL/GenBank/DDBJ whole genome shotgun (WGS) entry which is preliminary data.</text>
</comment>
<name>A0ABP5XEK1_9ACTN</name>
<evidence type="ECO:0000313" key="2">
    <source>
        <dbReference type="Proteomes" id="UP001501231"/>
    </source>
</evidence>
<dbReference type="Pfam" id="PF10127">
    <property type="entry name" value="RlaP"/>
    <property type="match status" value="1"/>
</dbReference>
<dbReference type="PANTHER" id="PTHR34817">
    <property type="entry name" value="NUCLEOTIDYLTRANSFERASE"/>
    <property type="match status" value="1"/>
</dbReference>
<reference evidence="2" key="1">
    <citation type="journal article" date="2019" name="Int. J. Syst. Evol. Microbiol.">
        <title>The Global Catalogue of Microorganisms (GCM) 10K type strain sequencing project: providing services to taxonomists for standard genome sequencing and annotation.</title>
        <authorList>
            <consortium name="The Broad Institute Genomics Platform"/>
            <consortium name="The Broad Institute Genome Sequencing Center for Infectious Disease"/>
            <person name="Wu L."/>
            <person name="Ma J."/>
        </authorList>
    </citation>
    <scope>NUCLEOTIDE SEQUENCE [LARGE SCALE GENOMIC DNA]</scope>
    <source>
        <strain evidence="2">JCM 3325</strain>
    </source>
</reference>
<evidence type="ECO:0000313" key="1">
    <source>
        <dbReference type="EMBL" id="GAA2448353.1"/>
    </source>
</evidence>
<proteinExistence type="predicted"/>
<dbReference type="InterPro" id="IPR018775">
    <property type="entry name" value="RlaP"/>
</dbReference>
<keyword evidence="2" id="KW-1185">Reference proteome</keyword>
<dbReference type="RefSeq" id="WP_344595971.1">
    <property type="nucleotide sequence ID" value="NZ_BAAARW010000035.1"/>
</dbReference>
<gene>
    <name evidence="1" type="ORF">GCM10010191_77260</name>
</gene>
<dbReference type="PANTHER" id="PTHR34817:SF1">
    <property type="entry name" value="NUCLEOTIDYLTRANSFERASE"/>
    <property type="match status" value="1"/>
</dbReference>
<sequence length="234" mass="25873">MVEVTNVLLSGVVGSTAYGLATPESDVDRLAVFAAPTVLFHGLRPPTGKQATRVSTDPDVTRHEAGKFAGLCLGVNPTVTELLWLEEYETCTELGERLVGIRESFLSARRVRDAYYGYAVSQFRRLENREDGSFSADTRKRTAKHARHLARLVHQGLDLYRTGRLTVRLADPQWYRDFGERVAAGEVDVAKTLLAEGEAGFDAARTPLPERPEEEVVEAWLIDVRAAFLSAARA</sequence>
<organism evidence="1 2">
    <name type="scientific">Actinomadura vinacea</name>
    <dbReference type="NCBI Taxonomy" id="115336"/>
    <lineage>
        <taxon>Bacteria</taxon>
        <taxon>Bacillati</taxon>
        <taxon>Actinomycetota</taxon>
        <taxon>Actinomycetes</taxon>
        <taxon>Streptosporangiales</taxon>
        <taxon>Thermomonosporaceae</taxon>
        <taxon>Actinomadura</taxon>
    </lineage>
</organism>
<protein>
    <recommendedName>
        <fullName evidence="3">Nucleotidyltransferase</fullName>
    </recommendedName>
</protein>
<evidence type="ECO:0008006" key="3">
    <source>
        <dbReference type="Google" id="ProtNLM"/>
    </source>
</evidence>
<dbReference type="EMBL" id="BAAARW010000035">
    <property type="protein sequence ID" value="GAA2448353.1"/>
    <property type="molecule type" value="Genomic_DNA"/>
</dbReference>